<evidence type="ECO:0000313" key="8">
    <source>
        <dbReference type="Proteomes" id="UP000597444"/>
    </source>
</evidence>
<dbReference type="PANTHER" id="PTHR43711:SF1">
    <property type="entry name" value="HISTIDINE KINASE 1"/>
    <property type="match status" value="1"/>
</dbReference>
<keyword evidence="3" id="KW-0808">Transferase</keyword>
<dbReference type="PANTHER" id="PTHR43711">
    <property type="entry name" value="TWO-COMPONENT HISTIDINE KINASE"/>
    <property type="match status" value="1"/>
</dbReference>
<feature type="domain" description="Histidine kinase" evidence="6">
    <location>
        <begin position="1"/>
        <end position="91"/>
    </location>
</feature>
<dbReference type="InterPro" id="IPR005467">
    <property type="entry name" value="His_kinase_dom"/>
</dbReference>
<dbReference type="Gene3D" id="3.30.565.10">
    <property type="entry name" value="Histidine kinase-like ATPase, C-terminal domain"/>
    <property type="match status" value="1"/>
</dbReference>
<dbReference type="AlphaFoldDB" id="A0A8J3IIS4"/>
<comment type="caution">
    <text evidence="7">The sequence shown here is derived from an EMBL/GenBank/DDBJ whole genome shotgun (WGS) entry which is preliminary data.</text>
</comment>
<dbReference type="RefSeq" id="WP_220201894.1">
    <property type="nucleotide sequence ID" value="NZ_BNJK01000001.1"/>
</dbReference>
<comment type="catalytic activity">
    <reaction evidence="1">
        <text>ATP + protein L-histidine = ADP + protein N-phospho-L-histidine.</text>
        <dbReference type="EC" id="2.7.13.3"/>
    </reaction>
</comment>
<dbReference type="GO" id="GO:0004673">
    <property type="term" value="F:protein histidine kinase activity"/>
    <property type="evidence" value="ECO:0007669"/>
    <property type="project" value="UniProtKB-EC"/>
</dbReference>
<evidence type="ECO:0000259" key="6">
    <source>
        <dbReference type="PROSITE" id="PS50109"/>
    </source>
</evidence>
<name>A0A8J3IIS4_9CHLR</name>
<dbReference type="SUPFAM" id="SSF55874">
    <property type="entry name" value="ATPase domain of HSP90 chaperone/DNA topoisomerase II/histidine kinase"/>
    <property type="match status" value="1"/>
</dbReference>
<keyword evidence="4" id="KW-0418">Kinase</keyword>
<dbReference type="Proteomes" id="UP000597444">
    <property type="component" value="Unassembled WGS sequence"/>
</dbReference>
<evidence type="ECO:0000313" key="7">
    <source>
        <dbReference type="EMBL" id="GHO90961.1"/>
    </source>
</evidence>
<evidence type="ECO:0000256" key="1">
    <source>
        <dbReference type="ARBA" id="ARBA00000085"/>
    </source>
</evidence>
<gene>
    <name evidence="7" type="ORF">KSF_010090</name>
</gene>
<keyword evidence="5" id="KW-0902">Two-component regulatory system</keyword>
<proteinExistence type="predicted"/>
<dbReference type="PROSITE" id="PS50109">
    <property type="entry name" value="HIS_KIN"/>
    <property type="match status" value="1"/>
</dbReference>
<dbReference type="InterPro" id="IPR050736">
    <property type="entry name" value="Sensor_HK_Regulatory"/>
</dbReference>
<evidence type="ECO:0000256" key="3">
    <source>
        <dbReference type="ARBA" id="ARBA00022679"/>
    </source>
</evidence>
<dbReference type="EMBL" id="BNJK01000001">
    <property type="protein sequence ID" value="GHO90961.1"/>
    <property type="molecule type" value="Genomic_DNA"/>
</dbReference>
<keyword evidence="8" id="KW-1185">Reference proteome</keyword>
<reference evidence="7" key="1">
    <citation type="submission" date="2020-10" db="EMBL/GenBank/DDBJ databases">
        <title>Taxonomic study of unclassified bacteria belonging to the class Ktedonobacteria.</title>
        <authorList>
            <person name="Yabe S."/>
            <person name="Wang C.M."/>
            <person name="Zheng Y."/>
            <person name="Sakai Y."/>
            <person name="Cavaletti L."/>
            <person name="Monciardini P."/>
            <person name="Donadio S."/>
        </authorList>
    </citation>
    <scope>NUCLEOTIDE SEQUENCE</scope>
    <source>
        <strain evidence="7">ID150040</strain>
    </source>
</reference>
<dbReference type="InterPro" id="IPR036890">
    <property type="entry name" value="HATPase_C_sf"/>
</dbReference>
<sequence length="98" mass="10887">MRCEVAPLAWRTNKVEIVADMPDEVPLVSVDEPHLEQALKNIVRNALRHTPPGGVIILVVTVEPERIAISVEDTGEGIAPEAHAHIRSLWLDQQFSIH</sequence>
<dbReference type="Pfam" id="PF02518">
    <property type="entry name" value="HATPase_c"/>
    <property type="match status" value="1"/>
</dbReference>
<dbReference type="GO" id="GO:0000160">
    <property type="term" value="P:phosphorelay signal transduction system"/>
    <property type="evidence" value="ECO:0007669"/>
    <property type="project" value="UniProtKB-KW"/>
</dbReference>
<accession>A0A8J3IIS4</accession>
<evidence type="ECO:0000256" key="4">
    <source>
        <dbReference type="ARBA" id="ARBA00022777"/>
    </source>
</evidence>
<dbReference type="EC" id="2.7.13.3" evidence="2"/>
<protein>
    <recommendedName>
        <fullName evidence="2">histidine kinase</fullName>
        <ecNumber evidence="2">2.7.13.3</ecNumber>
    </recommendedName>
</protein>
<evidence type="ECO:0000256" key="5">
    <source>
        <dbReference type="ARBA" id="ARBA00023012"/>
    </source>
</evidence>
<evidence type="ECO:0000256" key="2">
    <source>
        <dbReference type="ARBA" id="ARBA00012438"/>
    </source>
</evidence>
<organism evidence="7 8">
    <name type="scientific">Reticulibacter mediterranei</name>
    <dbReference type="NCBI Taxonomy" id="2778369"/>
    <lineage>
        <taxon>Bacteria</taxon>
        <taxon>Bacillati</taxon>
        <taxon>Chloroflexota</taxon>
        <taxon>Ktedonobacteria</taxon>
        <taxon>Ktedonobacterales</taxon>
        <taxon>Reticulibacteraceae</taxon>
        <taxon>Reticulibacter</taxon>
    </lineage>
</organism>
<dbReference type="InterPro" id="IPR003594">
    <property type="entry name" value="HATPase_dom"/>
</dbReference>